<keyword evidence="2" id="KW-1185">Reference proteome</keyword>
<comment type="caution">
    <text evidence="1">The sequence shown here is derived from an EMBL/GenBank/DDBJ whole genome shotgun (WGS) entry which is preliminary data.</text>
</comment>
<sequence length="407" mass="47039">MFNKQDQEIGMDNLKKKNDVSINHHNDIMQMVGYICDEDGDASNYISPEAVDDVEKIRQLISAAFAAIKSKNNQFKAEKIGYKYSKIIGKEKIEYRENKSFAPPRPEDYFLRASPLGSTIRIVLNSLSRPEYREFLDGLALEVEISTFVRVAYDSGIVDQLKAHREKKALYAQVLAKKLNDFVDQVRAAAKTKEFKQAVNSNNRRVNKNTQSVEKFLAWSFECHSRLLVIRLDLGYRRPDGMGQGEFARHISEERAKKDLEVFLKKNAPHGLFTHMVGYVVKMEMAPYKGLHFHVLMLFDGRHHREDITIAATLGQYWVEITGRDGLFFNCNQKWHGKPQCAVGMIHRNDQEKRTALKERVVPYLTKMDRYFQFLPRLTDRTLRRSQIRWASQPKGNDGAAEMTRAV</sequence>
<proteinExistence type="predicted"/>
<evidence type="ECO:0000313" key="2">
    <source>
        <dbReference type="Proteomes" id="UP000196342"/>
    </source>
</evidence>
<evidence type="ECO:0008006" key="3">
    <source>
        <dbReference type="Google" id="ProtNLM"/>
    </source>
</evidence>
<evidence type="ECO:0000313" key="1">
    <source>
        <dbReference type="EMBL" id="OVE50421.1"/>
    </source>
</evidence>
<protein>
    <recommendedName>
        <fullName evidence="3">Inovirus Gp2 family protein</fullName>
    </recommendedName>
</protein>
<dbReference type="Proteomes" id="UP000196342">
    <property type="component" value="Unassembled WGS sequence"/>
</dbReference>
<name>A0A202BGF6_CHRVL</name>
<accession>A0A202BGF6</accession>
<gene>
    <name evidence="1" type="ORF">CBW21_00030</name>
</gene>
<dbReference type="AlphaFoldDB" id="A0A202BGF6"/>
<dbReference type="EMBL" id="NHOO01000001">
    <property type="protein sequence ID" value="OVE50421.1"/>
    <property type="molecule type" value="Genomic_DNA"/>
</dbReference>
<reference evidence="1 2" key="1">
    <citation type="submission" date="2017-05" db="EMBL/GenBank/DDBJ databases">
        <title>Chromobacterium violaceum GHPS1 isolated from Hydrocarbon polluted soil in French Guiana display an awesome secondary metabolite arsenal and a battery of drug and heavy-metal-resistance and detoxification of xenobiotics proteins.</title>
        <authorList>
            <person name="Belbahri L."/>
        </authorList>
    </citation>
    <scope>NUCLEOTIDE SEQUENCE [LARGE SCALE GENOMIC DNA]</scope>
    <source>
        <strain evidence="1 2">GHPS1</strain>
    </source>
</reference>
<organism evidence="1 2">
    <name type="scientific">Chromobacterium violaceum</name>
    <dbReference type="NCBI Taxonomy" id="536"/>
    <lineage>
        <taxon>Bacteria</taxon>
        <taxon>Pseudomonadati</taxon>
        <taxon>Pseudomonadota</taxon>
        <taxon>Betaproteobacteria</taxon>
        <taxon>Neisseriales</taxon>
        <taxon>Chromobacteriaceae</taxon>
        <taxon>Chromobacterium</taxon>
    </lineage>
</organism>